<sequence length="166" mass="19016">MACIMMKLVVIEYTLHCLIQMHKNMDTPGNGQYCLNNKLLLPLSALQALSLQTPGRPPQTFPQPPKSPYPPRKAPEDSKSRRSGLAPGRKLLFDDDEEGNKENLPPKIIRPPQQKEEDEEELEEEEEELAADLRRLLTKLGHDIDLYQERICRDLDGLRKKLGIHQ</sequence>
<organism evidence="2">
    <name type="scientific">Human papillomavirus</name>
    <dbReference type="NCBI Taxonomy" id="10566"/>
    <lineage>
        <taxon>Viruses</taxon>
        <taxon>Monodnaviria</taxon>
        <taxon>Shotokuvirae</taxon>
        <taxon>Cossaviricota</taxon>
        <taxon>Papovaviricetes</taxon>
        <taxon>Zurhausenvirales</taxon>
        <taxon>Papillomaviridae</taxon>
    </lineage>
</organism>
<proteinExistence type="predicted"/>
<accession>A0A385PMQ1</accession>
<feature type="compositionally biased region" description="Pro residues" evidence="1">
    <location>
        <begin position="55"/>
        <end position="72"/>
    </location>
</feature>
<evidence type="ECO:0000256" key="1">
    <source>
        <dbReference type="SAM" id="MobiDB-lite"/>
    </source>
</evidence>
<name>A0A385PMQ1_9PAPI</name>
<protein>
    <submittedName>
        <fullName evidence="2">E4 protein</fullName>
    </submittedName>
</protein>
<evidence type="ECO:0000313" key="2">
    <source>
        <dbReference type="EMBL" id="AYA94443.1"/>
    </source>
</evidence>
<feature type="compositionally biased region" description="Acidic residues" evidence="1">
    <location>
        <begin position="116"/>
        <end position="129"/>
    </location>
</feature>
<feature type="region of interest" description="Disordered" evidence="1">
    <location>
        <begin position="52"/>
        <end position="129"/>
    </location>
</feature>
<dbReference type="EMBL" id="MH777331">
    <property type="protein sequence ID" value="AYA94443.1"/>
    <property type="molecule type" value="Genomic_DNA"/>
</dbReference>
<reference evidence="2" key="1">
    <citation type="journal article" date="2018" name="Nat. Med.">
        <title>Expanded skin virome in DOCK8-deficient patients.</title>
        <authorList>
            <consortium name="NISC Comparative Sequencing Program"/>
            <person name="Tirosh O."/>
            <person name="Conlan S."/>
            <person name="Deming C."/>
            <person name="Lee-Lin S.Q."/>
            <person name="Huang X."/>
            <person name="Su H.C."/>
            <person name="Freeman A.F."/>
            <person name="Segre J.A."/>
            <person name="Kong H.H."/>
        </authorList>
    </citation>
    <scope>NUCLEOTIDE SEQUENCE</scope>
    <source>
        <strain evidence="2">HPV-mSK_189</strain>
    </source>
</reference>